<gene>
    <name evidence="2" type="ORF">B5766_00475</name>
</gene>
<dbReference type="Proteomes" id="UP000219994">
    <property type="component" value="Unassembled WGS sequence"/>
</dbReference>
<comment type="caution">
    <text evidence="2">The sequence shown here is derived from an EMBL/GenBank/DDBJ whole genome shotgun (WGS) entry which is preliminary data.</text>
</comment>
<feature type="region of interest" description="Disordered" evidence="1">
    <location>
        <begin position="94"/>
        <end position="151"/>
    </location>
</feature>
<evidence type="ECO:0000256" key="1">
    <source>
        <dbReference type="SAM" id="MobiDB-lite"/>
    </source>
</evidence>
<proteinExistence type="predicted"/>
<name>A0A2A6FV13_9MICO</name>
<evidence type="ECO:0000313" key="2">
    <source>
        <dbReference type="EMBL" id="PDQ36507.1"/>
    </source>
</evidence>
<accession>A0A2A6FV13</accession>
<reference evidence="3" key="1">
    <citation type="submission" date="2017-03" db="EMBL/GenBank/DDBJ databases">
        <authorList>
            <person name="Lund M.B."/>
        </authorList>
    </citation>
    <scope>NUCLEOTIDE SEQUENCE [LARGE SCALE GENOMIC DNA]</scope>
</reference>
<dbReference type="EMBL" id="NAEP01000012">
    <property type="protein sequence ID" value="PDQ36507.1"/>
    <property type="molecule type" value="Genomic_DNA"/>
</dbReference>
<protein>
    <submittedName>
        <fullName evidence="2">Uncharacterized protein</fullName>
    </submittedName>
</protein>
<sequence length="177" mass="18682">MTTTNSVKNSGTDFRRVLELVSAQGGLIENLSNEGLDRVRGVGNAVVLEVVVREFCAVGYSRVVLIDSGRPAGSSQTEDAELLGAAVLGLGERAEPEPRTLTSPDAESVTFPGGGDTHSDTERLAVNLPRRRPSQRSRQTPNHHIPDSPCCASGLNMTVLHPEWVRSKAGGGVQAAG</sequence>
<organism evidence="2 3">
    <name type="scientific">Candidatus Lumbricidiphila eiseniae</name>
    <dbReference type="NCBI Taxonomy" id="1969409"/>
    <lineage>
        <taxon>Bacteria</taxon>
        <taxon>Bacillati</taxon>
        <taxon>Actinomycetota</taxon>
        <taxon>Actinomycetes</taxon>
        <taxon>Micrococcales</taxon>
        <taxon>Microbacteriaceae</taxon>
        <taxon>Candidatus Lumbricidiphila</taxon>
    </lineage>
</organism>
<evidence type="ECO:0000313" key="3">
    <source>
        <dbReference type="Proteomes" id="UP000219994"/>
    </source>
</evidence>
<dbReference type="AlphaFoldDB" id="A0A2A6FV13"/>